<dbReference type="GO" id="GO:0005829">
    <property type="term" value="C:cytosol"/>
    <property type="evidence" value="ECO:0007669"/>
    <property type="project" value="TreeGrafter"/>
</dbReference>
<evidence type="ECO:0000256" key="5">
    <source>
        <dbReference type="ARBA" id="ARBA00022840"/>
    </source>
</evidence>
<protein>
    <recommendedName>
        <fullName evidence="2">Cysteine--tRNA ligase</fullName>
    </recommendedName>
</protein>
<reference evidence="7 8" key="1">
    <citation type="submission" date="2016-04" db="EMBL/GenBank/DDBJ databases">
        <title>Draft Genome Assembly of the Bloom-forming Cyanobacterium Nodularia spumigena Strain CENA596 in Shrimp Production Ponds.</title>
        <authorList>
            <person name="Popin R.V."/>
            <person name="Rigonato J."/>
            <person name="Abreu V.A."/>
            <person name="Andreote A.P."/>
            <person name="Silveira S.B."/>
            <person name="Odebrecht C."/>
            <person name="Fiore M.F."/>
        </authorList>
    </citation>
    <scope>NUCLEOTIDE SEQUENCE [LARGE SCALE GENOMIC DNA]</scope>
    <source>
        <strain evidence="7 8">CENA596</strain>
    </source>
</reference>
<dbReference type="GO" id="GO:0005524">
    <property type="term" value="F:ATP binding"/>
    <property type="evidence" value="ECO:0007669"/>
    <property type="project" value="UniProtKB-KW"/>
</dbReference>
<dbReference type="SUPFAM" id="SSF47323">
    <property type="entry name" value="Anticodon-binding domain of a subclass of class I aminoacyl-tRNA synthetases"/>
    <property type="match status" value="1"/>
</dbReference>
<dbReference type="Proteomes" id="UP000076555">
    <property type="component" value="Unassembled WGS sequence"/>
</dbReference>
<dbReference type="GO" id="GO:0006423">
    <property type="term" value="P:cysteinyl-tRNA aminoacylation"/>
    <property type="evidence" value="ECO:0007669"/>
    <property type="project" value="InterPro"/>
</dbReference>
<keyword evidence="3" id="KW-0436">Ligase</keyword>
<dbReference type="AlphaFoldDB" id="A0A161XM68"/>
<dbReference type="InterPro" id="IPR024909">
    <property type="entry name" value="Cys-tRNA/MSH_ligase"/>
</dbReference>
<evidence type="ECO:0000259" key="6">
    <source>
        <dbReference type="SMART" id="SM00840"/>
    </source>
</evidence>
<evidence type="ECO:0000256" key="4">
    <source>
        <dbReference type="ARBA" id="ARBA00022741"/>
    </source>
</evidence>
<evidence type="ECO:0000256" key="3">
    <source>
        <dbReference type="ARBA" id="ARBA00022598"/>
    </source>
</evidence>
<comment type="caution">
    <text evidence="7">The sequence shown here is derived from an EMBL/GenBank/DDBJ whole genome shotgun (WGS) entry which is preliminary data.</text>
</comment>
<evidence type="ECO:0000256" key="2">
    <source>
        <dbReference type="ARBA" id="ARBA00014738"/>
    </source>
</evidence>
<dbReference type="InterPro" id="IPR056411">
    <property type="entry name" value="CysS_C"/>
</dbReference>
<accession>A0A161XM68</accession>
<dbReference type="GO" id="GO:0004817">
    <property type="term" value="F:cysteine-tRNA ligase activity"/>
    <property type="evidence" value="ECO:0007669"/>
    <property type="project" value="InterPro"/>
</dbReference>
<organism evidence="7 8">
    <name type="scientific">Nodularia spumigena CENA596</name>
    <dbReference type="NCBI Taxonomy" id="1819295"/>
    <lineage>
        <taxon>Bacteria</taxon>
        <taxon>Bacillati</taxon>
        <taxon>Cyanobacteriota</taxon>
        <taxon>Cyanophyceae</taxon>
        <taxon>Nostocales</taxon>
        <taxon>Nodulariaceae</taxon>
        <taxon>Nodularia</taxon>
    </lineage>
</organism>
<gene>
    <name evidence="7" type="ORF">A2T98_10715</name>
</gene>
<dbReference type="Pfam" id="PF09190">
    <property type="entry name" value="DALR_2"/>
    <property type="match status" value="1"/>
</dbReference>
<dbReference type="Pfam" id="PF23493">
    <property type="entry name" value="CysS_C"/>
    <property type="match status" value="1"/>
</dbReference>
<dbReference type="EMBL" id="LWAJ01000130">
    <property type="protein sequence ID" value="KZL49824.1"/>
    <property type="molecule type" value="Genomic_DNA"/>
</dbReference>
<dbReference type="InterPro" id="IPR015273">
    <property type="entry name" value="Cys-tRNA-synt_Ia_DALR"/>
</dbReference>
<sequence length="121" mass="13495">MDDDLNTPGALAVVFELAKELRRQSNLLTHEGKTDSPPEQIQQQWQTLVNLAQVLGLEAQPEAPTVTASGLTDEEIQILIQQRQAARKAENFAASDRIRHKLQELGITLIDQSDGTTRWHS</sequence>
<feature type="domain" description="Cysteinyl-tRNA synthetase class Ia DALR" evidence="6">
    <location>
        <begin position="1"/>
        <end position="65"/>
    </location>
</feature>
<dbReference type="PANTHER" id="PTHR10890">
    <property type="entry name" value="CYSTEINYL-TRNA SYNTHETASE"/>
    <property type="match status" value="1"/>
</dbReference>
<dbReference type="InterPro" id="IPR009080">
    <property type="entry name" value="tRNAsynth_Ia_anticodon-bd"/>
</dbReference>
<evidence type="ECO:0000256" key="1">
    <source>
        <dbReference type="ARBA" id="ARBA00004496"/>
    </source>
</evidence>
<evidence type="ECO:0000313" key="7">
    <source>
        <dbReference type="EMBL" id="KZL49824.1"/>
    </source>
</evidence>
<keyword evidence="4" id="KW-0547">Nucleotide-binding</keyword>
<dbReference type="Gene3D" id="1.20.120.1910">
    <property type="entry name" value="Cysteine-tRNA ligase, C-terminal anti-codon recognition domain"/>
    <property type="match status" value="1"/>
</dbReference>
<name>A0A161XM68_NODSP</name>
<proteinExistence type="predicted"/>
<evidence type="ECO:0000313" key="8">
    <source>
        <dbReference type="Proteomes" id="UP000076555"/>
    </source>
</evidence>
<comment type="subcellular location">
    <subcellularLocation>
        <location evidence="1">Cytoplasm</location>
    </subcellularLocation>
</comment>
<keyword evidence="5" id="KW-0067">ATP-binding</keyword>
<dbReference type="PANTHER" id="PTHR10890:SF3">
    <property type="entry name" value="CYSTEINE--TRNA LIGASE, CYTOPLASMIC"/>
    <property type="match status" value="1"/>
</dbReference>
<dbReference type="SMART" id="SM00840">
    <property type="entry name" value="DALR_2"/>
    <property type="match status" value="1"/>
</dbReference>